<gene>
    <name evidence="1" type="ORF">FQN60_009612</name>
</gene>
<dbReference type="AlphaFoldDB" id="A0A5J5DJC0"/>
<dbReference type="Proteomes" id="UP000327493">
    <property type="component" value="Chromosome 4"/>
</dbReference>
<comment type="caution">
    <text evidence="1">The sequence shown here is derived from an EMBL/GenBank/DDBJ whole genome shotgun (WGS) entry which is preliminary data.</text>
</comment>
<organism evidence="1 2">
    <name type="scientific">Etheostoma spectabile</name>
    <name type="common">orangethroat darter</name>
    <dbReference type="NCBI Taxonomy" id="54343"/>
    <lineage>
        <taxon>Eukaryota</taxon>
        <taxon>Metazoa</taxon>
        <taxon>Chordata</taxon>
        <taxon>Craniata</taxon>
        <taxon>Vertebrata</taxon>
        <taxon>Euteleostomi</taxon>
        <taxon>Actinopterygii</taxon>
        <taxon>Neopterygii</taxon>
        <taxon>Teleostei</taxon>
        <taxon>Neoteleostei</taxon>
        <taxon>Acanthomorphata</taxon>
        <taxon>Eupercaria</taxon>
        <taxon>Perciformes</taxon>
        <taxon>Percoidei</taxon>
        <taxon>Percidae</taxon>
        <taxon>Etheostomatinae</taxon>
        <taxon>Etheostoma</taxon>
    </lineage>
</organism>
<accession>A0A5J5DJC0</accession>
<sequence>MRPIILLLDDTGRPLGRDMLVLPLLRGALRPLGFGVTLVRFSPVAAVSVCVAAALLPHRKRVSPLNDRNAVLSGALVSPLRLSSGFLQFLRRLSVGLVWVPAALMIQNFSRYLLDVADDMGRSQVLAAFLAGQIVEDLLCTQVKAGAEHLTALCAVTSMFTWSIGITRLKIRDDFLLLLLQDTTQGFHMLESEFQHHGFLQMTQRLKQEDLR</sequence>
<dbReference type="EMBL" id="VOFY01000004">
    <property type="protein sequence ID" value="KAA8593496.1"/>
    <property type="molecule type" value="Genomic_DNA"/>
</dbReference>
<evidence type="ECO:0000313" key="1">
    <source>
        <dbReference type="EMBL" id="KAA8593496.1"/>
    </source>
</evidence>
<proteinExistence type="predicted"/>
<evidence type="ECO:0000313" key="2">
    <source>
        <dbReference type="Proteomes" id="UP000327493"/>
    </source>
</evidence>
<keyword evidence="2" id="KW-1185">Reference proteome</keyword>
<name>A0A5J5DJC0_9PERO</name>
<reference evidence="1 2" key="1">
    <citation type="submission" date="2019-08" db="EMBL/GenBank/DDBJ databases">
        <title>A chromosome-level genome assembly, high-density linkage maps, and genome scans reveal the genomic architecture of hybrid incompatibilities underlying speciation via character displacement in darters (Percidae: Etheostominae).</title>
        <authorList>
            <person name="Moran R.L."/>
            <person name="Catchen J.M."/>
            <person name="Fuller R.C."/>
        </authorList>
    </citation>
    <scope>NUCLEOTIDE SEQUENCE [LARGE SCALE GENOMIC DNA]</scope>
    <source>
        <strain evidence="1">EspeVRDwgs_2016</strain>
        <tissue evidence="1">Muscle</tissue>
    </source>
</reference>
<protein>
    <submittedName>
        <fullName evidence="1">Uncharacterized protein</fullName>
    </submittedName>
</protein>